<accession>A0A6J7WG82</accession>
<dbReference type="EMBL" id="LR798226">
    <property type="protein sequence ID" value="CAB5207251.1"/>
    <property type="molecule type" value="Genomic_DNA"/>
</dbReference>
<reference evidence="1" key="1">
    <citation type="submission" date="2020-05" db="EMBL/GenBank/DDBJ databases">
        <authorList>
            <person name="Chiriac C."/>
            <person name="Salcher M."/>
            <person name="Ghai R."/>
            <person name="Kavagutti S V."/>
        </authorList>
    </citation>
    <scope>NUCLEOTIDE SEQUENCE</scope>
</reference>
<evidence type="ECO:0000313" key="1">
    <source>
        <dbReference type="EMBL" id="CAB5207251.1"/>
    </source>
</evidence>
<gene>
    <name evidence="1" type="ORF">UFOVP183_52</name>
</gene>
<proteinExistence type="predicted"/>
<organism evidence="1">
    <name type="scientific">uncultured Caudovirales phage</name>
    <dbReference type="NCBI Taxonomy" id="2100421"/>
    <lineage>
        <taxon>Viruses</taxon>
        <taxon>Duplodnaviria</taxon>
        <taxon>Heunggongvirae</taxon>
        <taxon>Uroviricota</taxon>
        <taxon>Caudoviricetes</taxon>
        <taxon>Peduoviridae</taxon>
        <taxon>Maltschvirus</taxon>
        <taxon>Maltschvirus maltsch</taxon>
    </lineage>
</organism>
<protein>
    <submittedName>
        <fullName evidence="1">Uncharacterized protein</fullName>
    </submittedName>
</protein>
<name>A0A6J7WG82_9CAUD</name>
<sequence>MERIAAYQTADGKIFADAQDAIKHDKYLAMMPEIELFMNSSHCQYNNQAHRKIVENTILAWKDWCDK</sequence>